<protein>
    <recommendedName>
        <fullName evidence="3">Casein kinase II subunit beta</fullName>
        <shortName evidence="3">CK II beta</shortName>
    </recommendedName>
</protein>
<gene>
    <name evidence="5" type="ORF">OBBRIDRAFT_750610</name>
</gene>
<dbReference type="Gene3D" id="2.20.25.20">
    <property type="match status" value="1"/>
</dbReference>
<dbReference type="Proteomes" id="UP000250043">
    <property type="component" value="Unassembled WGS sequence"/>
</dbReference>
<feature type="region of interest" description="Disordered" evidence="4">
    <location>
        <begin position="307"/>
        <end position="395"/>
    </location>
</feature>
<dbReference type="InterPro" id="IPR000704">
    <property type="entry name" value="Casein_kinase_II_reg-sub"/>
</dbReference>
<comment type="similarity">
    <text evidence="1 3">Belongs to the casein kinase 2 subunit beta family.</text>
</comment>
<dbReference type="GO" id="GO:0005956">
    <property type="term" value="C:protein kinase CK2 complex"/>
    <property type="evidence" value="ECO:0007669"/>
    <property type="project" value="UniProtKB-UniRule"/>
</dbReference>
<evidence type="ECO:0000256" key="4">
    <source>
        <dbReference type="SAM" id="MobiDB-lite"/>
    </source>
</evidence>
<feature type="region of interest" description="Disordered" evidence="4">
    <location>
        <begin position="226"/>
        <end position="262"/>
    </location>
</feature>
<dbReference type="GO" id="GO:0019887">
    <property type="term" value="F:protein kinase regulator activity"/>
    <property type="evidence" value="ECO:0007669"/>
    <property type="project" value="InterPro"/>
</dbReference>
<dbReference type="SMART" id="SM01085">
    <property type="entry name" value="CK_II_beta"/>
    <property type="match status" value="1"/>
</dbReference>
<dbReference type="OrthoDB" id="2275560at2759"/>
<dbReference type="AlphaFoldDB" id="A0A8E2B5C0"/>
<sequence length="425" mass="47061">MSRKAQASSLETPQGEIEEEEVVSATGEGDDAMEDVEGQEEGYSSSTPTSTLTWISWFCSLPGHEYFCEVSEDFIEDDFNLTGLNVMVPFWKEAMEMVLDVEPDEDASKIPDVSIVEASAELLYGLVHQRYILTRAGLQAMVDKYEAGTFGTCPRVHCKGCYIVPCGRSDLPGLDTVKLFCPNCNDIYTPPSSRFQGVDGAFFGTTFAHLFFQSYRELAPAPFWKPPSPSQSSESLRSSASSSSHAPAFVNPNPHGGQKRAEGRVYTAKIYGFKVSERAKSGPRMQWMRMRPRSPEELDMVDWRGRWIDDDDDYDDDEEEVDEDRPMEDFDPDAAEDDDEEEEEEEEEAAGTNGRKVGHVADASPRFPTSMRPPSSSPATSAPPRTPRDDLSHFTVSGVPVTLPGVTGSKLKVVRQPRGVTAEVC</sequence>
<dbReference type="FunFam" id="1.10.1820.10:FF:000005">
    <property type="entry name" value="Casein kinase II subunit beta"/>
    <property type="match status" value="1"/>
</dbReference>
<dbReference type="GO" id="GO:0006359">
    <property type="term" value="P:regulation of transcription by RNA polymerase III"/>
    <property type="evidence" value="ECO:0007669"/>
    <property type="project" value="TreeGrafter"/>
</dbReference>
<keyword evidence="6" id="KW-1185">Reference proteome</keyword>
<dbReference type="SUPFAM" id="SSF57798">
    <property type="entry name" value="Casein kinase II beta subunit"/>
    <property type="match status" value="1"/>
</dbReference>
<dbReference type="Gene3D" id="1.10.1820.10">
    <property type="entry name" value="protein kinase ck2 holoenzyme, chain C, domain 1"/>
    <property type="match status" value="1"/>
</dbReference>
<organism evidence="5 6">
    <name type="scientific">Obba rivulosa</name>
    <dbReference type="NCBI Taxonomy" id="1052685"/>
    <lineage>
        <taxon>Eukaryota</taxon>
        <taxon>Fungi</taxon>
        <taxon>Dikarya</taxon>
        <taxon>Basidiomycota</taxon>
        <taxon>Agaricomycotina</taxon>
        <taxon>Agaricomycetes</taxon>
        <taxon>Polyporales</taxon>
        <taxon>Gelatoporiaceae</taxon>
        <taxon>Obba</taxon>
    </lineage>
</organism>
<reference evidence="5 6" key="1">
    <citation type="submission" date="2016-07" db="EMBL/GenBank/DDBJ databases">
        <title>Draft genome of the white-rot fungus Obba rivulosa 3A-2.</title>
        <authorList>
            <consortium name="DOE Joint Genome Institute"/>
            <person name="Miettinen O."/>
            <person name="Riley R."/>
            <person name="Acob R."/>
            <person name="Barry K."/>
            <person name="Cullen D."/>
            <person name="De Vries R."/>
            <person name="Hainaut M."/>
            <person name="Hatakka A."/>
            <person name="Henrissat B."/>
            <person name="Hilden K."/>
            <person name="Kuo R."/>
            <person name="Labutti K."/>
            <person name="Lipzen A."/>
            <person name="Makela M.R."/>
            <person name="Sandor L."/>
            <person name="Spatafora J.W."/>
            <person name="Grigoriev I.V."/>
            <person name="Hibbett D.S."/>
        </authorList>
    </citation>
    <scope>NUCLEOTIDE SEQUENCE [LARGE SCALE GENOMIC DNA]</scope>
    <source>
        <strain evidence="5 6">3A-2</strain>
    </source>
</reference>
<dbReference type="InterPro" id="IPR016149">
    <property type="entry name" value="Casein_kin_II_reg-sub_N"/>
</dbReference>
<accession>A0A8E2B5C0</accession>
<comment type="subunit">
    <text evidence="3">Tetramer of two alpha and two beta subunits.</text>
</comment>
<feature type="compositionally biased region" description="Low complexity" evidence="4">
    <location>
        <begin position="230"/>
        <end position="248"/>
    </location>
</feature>
<dbReference type="PRINTS" id="PR00472">
    <property type="entry name" value="CASNKINASEII"/>
</dbReference>
<dbReference type="PANTHER" id="PTHR11740">
    <property type="entry name" value="CASEIN KINASE II SUBUNIT BETA"/>
    <property type="match status" value="1"/>
</dbReference>
<dbReference type="PANTHER" id="PTHR11740:SF0">
    <property type="entry name" value="CASEIN KINASE II SUBUNIT BETA"/>
    <property type="match status" value="1"/>
</dbReference>
<feature type="compositionally biased region" description="Acidic residues" evidence="4">
    <location>
        <begin position="309"/>
        <end position="349"/>
    </location>
</feature>
<dbReference type="EMBL" id="KV722362">
    <property type="protein sequence ID" value="OCH92947.1"/>
    <property type="molecule type" value="Genomic_DNA"/>
</dbReference>
<evidence type="ECO:0000313" key="6">
    <source>
        <dbReference type="Proteomes" id="UP000250043"/>
    </source>
</evidence>
<evidence type="ECO:0000256" key="3">
    <source>
        <dbReference type="RuleBase" id="RU361268"/>
    </source>
</evidence>
<dbReference type="FunFam" id="2.20.25.20:FF:000001">
    <property type="entry name" value="Casein kinase II subunit beta"/>
    <property type="match status" value="1"/>
</dbReference>
<dbReference type="Pfam" id="PF01214">
    <property type="entry name" value="CK_II_beta"/>
    <property type="match status" value="1"/>
</dbReference>
<feature type="region of interest" description="Disordered" evidence="4">
    <location>
        <begin position="1"/>
        <end position="30"/>
    </location>
</feature>
<comment type="function">
    <text evidence="2 3">Regulatory subunit of casein kinase II/CK2. As part of the kinase complex regulates the basal catalytic activity of the alpha subunit a constitutively active serine/threonine-protein kinase that phosphorylates a large number of substrates containing acidic residues C-terminal to the phosphorylated serine or threonine.</text>
</comment>
<dbReference type="GO" id="GO:0005737">
    <property type="term" value="C:cytoplasm"/>
    <property type="evidence" value="ECO:0007669"/>
    <property type="project" value="TreeGrafter"/>
</dbReference>
<evidence type="ECO:0000256" key="2">
    <source>
        <dbReference type="ARBA" id="ARBA00045899"/>
    </source>
</evidence>
<feature type="compositionally biased region" description="Acidic residues" evidence="4">
    <location>
        <begin position="16"/>
        <end position="30"/>
    </location>
</feature>
<dbReference type="InterPro" id="IPR035991">
    <property type="entry name" value="Casein_kinase_II_beta-like"/>
</dbReference>
<dbReference type="GO" id="GO:0034456">
    <property type="term" value="C:UTP-C complex"/>
    <property type="evidence" value="ECO:0007669"/>
    <property type="project" value="TreeGrafter"/>
</dbReference>
<evidence type="ECO:0000313" key="5">
    <source>
        <dbReference type="EMBL" id="OCH92947.1"/>
    </source>
</evidence>
<proteinExistence type="inferred from homology"/>
<feature type="compositionally biased region" description="Polar residues" evidence="4">
    <location>
        <begin position="1"/>
        <end position="12"/>
    </location>
</feature>
<feature type="compositionally biased region" description="Low complexity" evidence="4">
    <location>
        <begin position="364"/>
        <end position="383"/>
    </location>
</feature>
<evidence type="ECO:0000256" key="1">
    <source>
        <dbReference type="ARBA" id="ARBA00006941"/>
    </source>
</evidence>
<name>A0A8E2B5C0_9APHY</name>